<gene>
    <name evidence="1" type="ORF">HC031_19715</name>
</gene>
<reference evidence="1 2" key="1">
    <citation type="submission" date="2020-03" db="EMBL/GenBank/DDBJ databases">
        <title>WGS of the type strain of Planosporangium spp.</title>
        <authorList>
            <person name="Thawai C."/>
        </authorList>
    </citation>
    <scope>NUCLEOTIDE SEQUENCE [LARGE SCALE GENOMIC DNA]</scope>
    <source>
        <strain evidence="1 2">TBRC 5610</strain>
    </source>
</reference>
<evidence type="ECO:0000313" key="1">
    <source>
        <dbReference type="EMBL" id="NJC71926.1"/>
    </source>
</evidence>
<accession>A0ABX0Y0Q2</accession>
<keyword evidence="2" id="KW-1185">Reference proteome</keyword>
<proteinExistence type="predicted"/>
<dbReference type="Proteomes" id="UP000722989">
    <property type="component" value="Unassembled WGS sequence"/>
</dbReference>
<protein>
    <recommendedName>
        <fullName evidence="3">WXG100 family type VII secretion target</fullName>
    </recommendedName>
</protein>
<dbReference type="EMBL" id="JAATVY010000014">
    <property type="protein sequence ID" value="NJC71926.1"/>
    <property type="molecule type" value="Genomic_DNA"/>
</dbReference>
<name>A0ABX0Y0Q2_9ACTN</name>
<evidence type="ECO:0008006" key="3">
    <source>
        <dbReference type="Google" id="ProtNLM"/>
    </source>
</evidence>
<organism evidence="1 2">
    <name type="scientific">Planosporangium thailandense</name>
    <dbReference type="NCBI Taxonomy" id="765197"/>
    <lineage>
        <taxon>Bacteria</taxon>
        <taxon>Bacillati</taxon>
        <taxon>Actinomycetota</taxon>
        <taxon>Actinomycetes</taxon>
        <taxon>Micromonosporales</taxon>
        <taxon>Micromonosporaceae</taxon>
        <taxon>Planosporangium</taxon>
    </lineage>
</organism>
<comment type="caution">
    <text evidence="1">The sequence shown here is derived from an EMBL/GenBank/DDBJ whole genome shotgun (WGS) entry which is preliminary data.</text>
</comment>
<dbReference type="RefSeq" id="WP_167926828.1">
    <property type="nucleotide sequence ID" value="NZ_JAATVY010000014.1"/>
</dbReference>
<sequence>MVDFFRVELDTLSQYITTLQDAHQQLADLPRLLSGNDNQLGNDKLNAAAEEFQKSWDYGAKQLGEAVTETTDAVKNVQQAYSGADGAVADAVSTLQQPLDAMDQAANQLNGTGAGRG</sequence>
<evidence type="ECO:0000313" key="2">
    <source>
        <dbReference type="Proteomes" id="UP000722989"/>
    </source>
</evidence>